<dbReference type="InterPro" id="IPR005950">
    <property type="entry name" value="ModA"/>
</dbReference>
<dbReference type="InterPro" id="IPR050682">
    <property type="entry name" value="ModA/WtpA"/>
</dbReference>
<dbReference type="OrthoDB" id="9785015at2"/>
<feature type="binding site" evidence="5">
    <location>
        <position position="56"/>
    </location>
    <ligand>
        <name>molybdate</name>
        <dbReference type="ChEBI" id="CHEBI:36264"/>
    </ligand>
</feature>
<feature type="binding site" evidence="5">
    <location>
        <position position="210"/>
    </location>
    <ligand>
        <name>molybdate</name>
        <dbReference type="ChEBI" id="CHEBI:36264"/>
    </ligand>
</feature>
<dbReference type="PIRSF" id="PIRSF004846">
    <property type="entry name" value="ModA"/>
    <property type="match status" value="1"/>
</dbReference>
<dbReference type="AlphaFoldDB" id="A0A1D8GKR6"/>
<dbReference type="Gene3D" id="3.40.190.10">
    <property type="entry name" value="Periplasmic binding protein-like II"/>
    <property type="match status" value="2"/>
</dbReference>
<dbReference type="GO" id="GO:0030973">
    <property type="term" value="F:molybdate ion binding"/>
    <property type="evidence" value="ECO:0007669"/>
    <property type="project" value="TreeGrafter"/>
</dbReference>
<reference evidence="7 8" key="1">
    <citation type="submission" date="2016-09" db="EMBL/GenBank/DDBJ databases">
        <title>Genomic analysis reveals versatility of anaerobic energy metabolism of Geosporobacter ferrireducens IRF9 of phylum Firmicutes.</title>
        <authorList>
            <person name="Kim S.-J."/>
        </authorList>
    </citation>
    <scope>NUCLEOTIDE SEQUENCE [LARGE SCALE GENOMIC DNA]</scope>
    <source>
        <strain evidence="7 8">IRF9</strain>
    </source>
</reference>
<evidence type="ECO:0000256" key="1">
    <source>
        <dbReference type="ARBA" id="ARBA00009175"/>
    </source>
</evidence>
<dbReference type="PANTHER" id="PTHR30632:SF0">
    <property type="entry name" value="SULFATE-BINDING PROTEIN"/>
    <property type="match status" value="1"/>
</dbReference>
<sequence length="276" mass="29781">MKNNQKMLLLALILAVILFSTACGQTGTARNAQEGNVSEPKKGEAPVSLTISAAASLKEAMDEIQAAYAEEKPHVTFTYNFGSSGSLQQQIEQGAEVDVFISAAAKQMDALQEKGLIAEETRKNLLENKIVLIVPKGTEAVNDFNDLATDKVKTIALGETASVPVGQYSEEVLTNLNLMDRIKPKAVFGKDVKTVLTWVETGNADAGLVYETDAKVSDKVKVVAKAPEGSHKPVVYPAAVIKDSRNMDAAKDYLDFLCSDKAKSIFEKYGFVFIGK</sequence>
<name>A0A1D8GKR6_9FIRM</name>
<evidence type="ECO:0000256" key="5">
    <source>
        <dbReference type="PIRSR" id="PIRSR004846-1"/>
    </source>
</evidence>
<dbReference type="KEGG" id="gfe:Gferi_19225"/>
<dbReference type="NCBIfam" id="TIGR01256">
    <property type="entry name" value="modA"/>
    <property type="match status" value="1"/>
</dbReference>
<feature type="binding site" evidence="5">
    <location>
        <position position="84"/>
    </location>
    <ligand>
        <name>molybdate</name>
        <dbReference type="ChEBI" id="CHEBI:36264"/>
    </ligand>
</feature>
<evidence type="ECO:0000256" key="3">
    <source>
        <dbReference type="ARBA" id="ARBA00022723"/>
    </source>
</evidence>
<organism evidence="7 8">
    <name type="scientific">Geosporobacter ferrireducens</name>
    <dbReference type="NCBI Taxonomy" id="1424294"/>
    <lineage>
        <taxon>Bacteria</taxon>
        <taxon>Bacillati</taxon>
        <taxon>Bacillota</taxon>
        <taxon>Clostridia</taxon>
        <taxon>Peptostreptococcales</taxon>
        <taxon>Thermotaleaceae</taxon>
        <taxon>Geosporobacter</taxon>
    </lineage>
</organism>
<evidence type="ECO:0000256" key="2">
    <source>
        <dbReference type="ARBA" id="ARBA00022505"/>
    </source>
</evidence>
<comment type="similarity">
    <text evidence="1">Belongs to the bacterial solute-binding protein ModA family.</text>
</comment>
<keyword evidence="2 5" id="KW-0500">Molybdenum</keyword>
<evidence type="ECO:0000256" key="6">
    <source>
        <dbReference type="SAM" id="SignalP"/>
    </source>
</evidence>
<evidence type="ECO:0000256" key="4">
    <source>
        <dbReference type="ARBA" id="ARBA00022729"/>
    </source>
</evidence>
<proteinExistence type="inferred from homology"/>
<keyword evidence="4 6" id="KW-0732">Signal</keyword>
<dbReference type="PROSITE" id="PS51257">
    <property type="entry name" value="PROKAR_LIPOPROTEIN"/>
    <property type="match status" value="1"/>
</dbReference>
<evidence type="ECO:0000313" key="7">
    <source>
        <dbReference type="EMBL" id="AOT71473.1"/>
    </source>
</evidence>
<keyword evidence="8" id="KW-1185">Reference proteome</keyword>
<dbReference type="STRING" id="1424294.Gferi_19225"/>
<dbReference type="Pfam" id="PF13531">
    <property type="entry name" value="SBP_bac_11"/>
    <property type="match status" value="1"/>
</dbReference>
<protein>
    <submittedName>
        <fullName evidence="7">Molybdate ABC transporter substrate-binding protein</fullName>
    </submittedName>
</protein>
<dbReference type="SUPFAM" id="SSF53850">
    <property type="entry name" value="Periplasmic binding protein-like II"/>
    <property type="match status" value="1"/>
</dbReference>
<accession>A0A1D8GKR6</accession>
<gene>
    <name evidence="7" type="ORF">Gferi_19225</name>
</gene>
<dbReference type="RefSeq" id="WP_069979347.1">
    <property type="nucleotide sequence ID" value="NZ_CP017269.1"/>
</dbReference>
<feature type="chain" id="PRO_5039706331" evidence="6">
    <location>
        <begin position="23"/>
        <end position="276"/>
    </location>
</feature>
<dbReference type="InterPro" id="IPR041879">
    <property type="entry name" value="YvgL-like_PBP2"/>
</dbReference>
<dbReference type="GO" id="GO:1901359">
    <property type="term" value="F:tungstate binding"/>
    <property type="evidence" value="ECO:0007669"/>
    <property type="project" value="UniProtKB-ARBA"/>
</dbReference>
<dbReference type="Proteomes" id="UP000095743">
    <property type="component" value="Chromosome"/>
</dbReference>
<feature type="binding site" evidence="5">
    <location>
        <position position="192"/>
    </location>
    <ligand>
        <name>molybdate</name>
        <dbReference type="ChEBI" id="CHEBI:36264"/>
    </ligand>
</feature>
<dbReference type="CDD" id="cd13537">
    <property type="entry name" value="PBP2_YvgL_like"/>
    <property type="match status" value="1"/>
</dbReference>
<feature type="signal peptide" evidence="6">
    <location>
        <begin position="1"/>
        <end position="22"/>
    </location>
</feature>
<evidence type="ECO:0000313" key="8">
    <source>
        <dbReference type="Proteomes" id="UP000095743"/>
    </source>
</evidence>
<dbReference type="EMBL" id="CP017269">
    <property type="protein sequence ID" value="AOT71473.1"/>
    <property type="molecule type" value="Genomic_DNA"/>
</dbReference>
<dbReference type="GO" id="GO:0046872">
    <property type="term" value="F:metal ion binding"/>
    <property type="evidence" value="ECO:0007669"/>
    <property type="project" value="UniProtKB-KW"/>
</dbReference>
<keyword evidence="3 5" id="KW-0479">Metal-binding</keyword>
<dbReference type="PANTHER" id="PTHR30632">
    <property type="entry name" value="MOLYBDATE-BINDING PERIPLASMIC PROTEIN"/>
    <property type="match status" value="1"/>
</dbReference>
<dbReference type="GO" id="GO:0015689">
    <property type="term" value="P:molybdate ion transport"/>
    <property type="evidence" value="ECO:0007669"/>
    <property type="project" value="InterPro"/>
</dbReference>
<dbReference type="FunFam" id="3.40.190.10:FF:000035">
    <property type="entry name" value="Molybdate ABC transporter substrate-binding protein"/>
    <property type="match status" value="1"/>
</dbReference>